<sequence>MNLIFTEEKKFSPQDVQELFLSVGWASGRYPTRLYSALMHSSTVLTAWDGNRLVGLMRALDDGGMLAFLHYALVHPTYQGKGIAGKLIELMKEKYQDYFYINLMPEESKNISFYEKYGFRRLPDGGAMQLQNPFISDETI</sequence>
<dbReference type="PROSITE" id="PS51186">
    <property type="entry name" value="GNAT"/>
    <property type="match status" value="1"/>
</dbReference>
<evidence type="ECO:0000256" key="1">
    <source>
        <dbReference type="ARBA" id="ARBA00022679"/>
    </source>
</evidence>
<accession>A0AAU8A6H6</accession>
<evidence type="ECO:0000256" key="2">
    <source>
        <dbReference type="ARBA" id="ARBA00023315"/>
    </source>
</evidence>
<dbReference type="PANTHER" id="PTHR43626:SF4">
    <property type="entry name" value="GCN5-RELATED N-ACETYLTRANSFERASE 2, CHLOROPLASTIC"/>
    <property type="match status" value="1"/>
</dbReference>
<dbReference type="InterPro" id="IPR045039">
    <property type="entry name" value="NSI-like"/>
</dbReference>
<evidence type="ECO:0000259" key="3">
    <source>
        <dbReference type="PROSITE" id="PS51186"/>
    </source>
</evidence>
<dbReference type="InterPro" id="IPR000182">
    <property type="entry name" value="GNAT_dom"/>
</dbReference>
<dbReference type="PANTHER" id="PTHR43626">
    <property type="entry name" value="ACYL-COA N-ACYLTRANSFERASE"/>
    <property type="match status" value="1"/>
</dbReference>
<dbReference type="Gene3D" id="3.40.630.30">
    <property type="match status" value="1"/>
</dbReference>
<proteinExistence type="predicted"/>
<dbReference type="SUPFAM" id="SSF55729">
    <property type="entry name" value="Acyl-CoA N-acyltransferases (Nat)"/>
    <property type="match status" value="1"/>
</dbReference>
<organism evidence="4">
    <name type="scientific">Christensenella massiliensis</name>
    <dbReference type="NCBI Taxonomy" id="1805714"/>
    <lineage>
        <taxon>Bacteria</taxon>
        <taxon>Bacillati</taxon>
        <taxon>Bacillota</taxon>
        <taxon>Clostridia</taxon>
        <taxon>Christensenellales</taxon>
        <taxon>Christensenellaceae</taxon>
        <taxon>Christensenella</taxon>
    </lineage>
</organism>
<protein>
    <submittedName>
        <fullName evidence="4">GNAT family N-acetyltransferase</fullName>
    </submittedName>
</protein>
<dbReference type="AlphaFoldDB" id="A0AAU8A6H6"/>
<dbReference type="RefSeq" id="WP_079546391.1">
    <property type="nucleotide sequence ID" value="NZ_CP117826.1"/>
</dbReference>
<reference evidence="4" key="1">
    <citation type="submission" date="2023-02" db="EMBL/GenBank/DDBJ databases">
        <title>Gut commensal Christensenella minuta modulates host metabolism via a new class of secondary bile acids.</title>
        <authorList>
            <person name="Liu C."/>
        </authorList>
    </citation>
    <scope>NUCLEOTIDE SEQUENCE</scope>
    <source>
        <strain evidence="4">CA70</strain>
    </source>
</reference>
<gene>
    <name evidence="4" type="ORF">PUP29_07855</name>
</gene>
<keyword evidence="2" id="KW-0012">Acyltransferase</keyword>
<dbReference type="GO" id="GO:0005737">
    <property type="term" value="C:cytoplasm"/>
    <property type="evidence" value="ECO:0007669"/>
    <property type="project" value="TreeGrafter"/>
</dbReference>
<dbReference type="CDD" id="cd04301">
    <property type="entry name" value="NAT_SF"/>
    <property type="match status" value="1"/>
</dbReference>
<evidence type="ECO:0000313" key="4">
    <source>
        <dbReference type="EMBL" id="XCC61444.1"/>
    </source>
</evidence>
<dbReference type="GO" id="GO:0008080">
    <property type="term" value="F:N-acetyltransferase activity"/>
    <property type="evidence" value="ECO:0007669"/>
    <property type="project" value="InterPro"/>
</dbReference>
<name>A0AAU8A6H6_9FIRM</name>
<dbReference type="InterPro" id="IPR016181">
    <property type="entry name" value="Acyl_CoA_acyltransferase"/>
</dbReference>
<feature type="domain" description="N-acetyltransferase" evidence="3">
    <location>
        <begin position="6"/>
        <end position="133"/>
    </location>
</feature>
<dbReference type="Pfam" id="PF13508">
    <property type="entry name" value="Acetyltransf_7"/>
    <property type="match status" value="1"/>
</dbReference>
<dbReference type="EMBL" id="CP117826">
    <property type="protein sequence ID" value="XCC61444.1"/>
    <property type="molecule type" value="Genomic_DNA"/>
</dbReference>
<keyword evidence="1" id="KW-0808">Transferase</keyword>